<dbReference type="AlphaFoldDB" id="A0A835MM73"/>
<organism evidence="1 2">
    <name type="scientific">Salix dunnii</name>
    <dbReference type="NCBI Taxonomy" id="1413687"/>
    <lineage>
        <taxon>Eukaryota</taxon>
        <taxon>Viridiplantae</taxon>
        <taxon>Streptophyta</taxon>
        <taxon>Embryophyta</taxon>
        <taxon>Tracheophyta</taxon>
        <taxon>Spermatophyta</taxon>
        <taxon>Magnoliopsida</taxon>
        <taxon>eudicotyledons</taxon>
        <taxon>Gunneridae</taxon>
        <taxon>Pentapetalae</taxon>
        <taxon>rosids</taxon>
        <taxon>fabids</taxon>
        <taxon>Malpighiales</taxon>
        <taxon>Salicaceae</taxon>
        <taxon>Saliceae</taxon>
        <taxon>Salix</taxon>
    </lineage>
</organism>
<comment type="caution">
    <text evidence="1">The sequence shown here is derived from an EMBL/GenBank/DDBJ whole genome shotgun (WGS) entry which is preliminary data.</text>
</comment>
<dbReference type="Proteomes" id="UP000657918">
    <property type="component" value="Unassembled WGS sequence"/>
</dbReference>
<name>A0A835MM73_9ROSI</name>
<keyword evidence="2" id="KW-1185">Reference proteome</keyword>
<gene>
    <name evidence="1" type="ORF">SADUNF_Sadunf13G0103800</name>
</gene>
<dbReference type="EMBL" id="JADGMS010000013">
    <property type="protein sequence ID" value="KAF9670775.1"/>
    <property type="molecule type" value="Genomic_DNA"/>
</dbReference>
<reference evidence="1 2" key="1">
    <citation type="submission" date="2020-10" db="EMBL/GenBank/DDBJ databases">
        <title>Plant Genome Project.</title>
        <authorList>
            <person name="Zhang R.-G."/>
        </authorList>
    </citation>
    <scope>NUCLEOTIDE SEQUENCE [LARGE SCALE GENOMIC DNA]</scope>
    <source>
        <strain evidence="1">FAFU-HL-1</strain>
        <tissue evidence="1">Leaf</tissue>
    </source>
</reference>
<accession>A0A835MM73</accession>
<evidence type="ECO:0000313" key="1">
    <source>
        <dbReference type="EMBL" id="KAF9670775.1"/>
    </source>
</evidence>
<sequence length="118" mass="13131">MALLFPGRLGGVASIAEFRGLRTRMGSKLSTSLVSLLRGGILRNELDKAVGTRERYSQKGYKEELDQRIELLKPKIASENVKDTFMIMNDETWQSLVIETDGPVMGSRFGFHGVDPAE</sequence>
<evidence type="ECO:0000313" key="2">
    <source>
        <dbReference type="Proteomes" id="UP000657918"/>
    </source>
</evidence>
<protein>
    <submittedName>
        <fullName evidence="1">Uncharacterized protein</fullName>
    </submittedName>
</protein>
<proteinExistence type="predicted"/>